<evidence type="ECO:0000313" key="15">
    <source>
        <dbReference type="EMBL" id="SEL03754.1"/>
    </source>
</evidence>
<accession>A0A1H7LXU6</accession>
<dbReference type="InterPro" id="IPR038987">
    <property type="entry name" value="MoeA-like"/>
</dbReference>
<dbReference type="GO" id="GO:0006777">
    <property type="term" value="P:Mo-molybdopterin cofactor biosynthetic process"/>
    <property type="evidence" value="ECO:0007669"/>
    <property type="project" value="UniProtKB-UniRule"/>
</dbReference>
<dbReference type="InterPro" id="IPR005110">
    <property type="entry name" value="MoeA_linker/N"/>
</dbReference>
<gene>
    <name evidence="15" type="ORF">SAMN05444515_10877</name>
</gene>
<evidence type="ECO:0000256" key="3">
    <source>
        <dbReference type="ARBA" id="ARBA00005046"/>
    </source>
</evidence>
<dbReference type="InterPro" id="IPR005111">
    <property type="entry name" value="MoeA_C_domain_IV"/>
</dbReference>
<dbReference type="FunFam" id="3.40.980.10:FF:000004">
    <property type="entry name" value="Molybdopterin molybdenumtransferase"/>
    <property type="match status" value="1"/>
</dbReference>
<reference evidence="16" key="1">
    <citation type="submission" date="2016-10" db="EMBL/GenBank/DDBJ databases">
        <authorList>
            <person name="Varghese N."/>
            <person name="Submissions S."/>
        </authorList>
    </citation>
    <scope>NUCLEOTIDE SEQUENCE [LARGE SCALE GENOMIC DNA]</scope>
    <source>
        <strain evidence="16">DSM 241</strain>
    </source>
</reference>
<evidence type="ECO:0000256" key="6">
    <source>
        <dbReference type="ARBA" id="ARBA00021108"/>
    </source>
</evidence>
<dbReference type="EC" id="2.10.1.1" evidence="5 13"/>
<dbReference type="Pfam" id="PF03453">
    <property type="entry name" value="MoeA_N"/>
    <property type="match status" value="1"/>
</dbReference>
<dbReference type="SMART" id="SM00852">
    <property type="entry name" value="MoCF_biosynth"/>
    <property type="match status" value="1"/>
</dbReference>
<dbReference type="OrthoDB" id="9804758at2"/>
<dbReference type="Proteomes" id="UP000199256">
    <property type="component" value="Unassembled WGS sequence"/>
</dbReference>
<dbReference type="PANTHER" id="PTHR10192:SF5">
    <property type="entry name" value="GEPHYRIN"/>
    <property type="match status" value="1"/>
</dbReference>
<keyword evidence="9 13" id="KW-0479">Metal-binding</keyword>
<evidence type="ECO:0000256" key="10">
    <source>
        <dbReference type="ARBA" id="ARBA00022842"/>
    </source>
</evidence>
<dbReference type="STRING" id="1396821.SAMN05444515_10877"/>
<comment type="similarity">
    <text evidence="4 13">Belongs to the MoeA family.</text>
</comment>
<sequence>MTQTNAPVSTHCHDDHDPDSMTLAQARQRMLESVAPVTGHERLAMREALHRVLAEPVQAPIAVPGHDNAAMDGYAVRGPDLPGEGSVRLEVVGTAWAGNPFSGPVGPGECVRIMTGAVVPKDCDTVVMQEKVRRESDQIILSAGPRTGENVRHAGEDVQQGQTVLEAGAAITPARLGLLASLGPVEVTVRRRPRVTFFSTGDELTPLGQPLPPGGIYDSNRHTLFGMLTELGVEVLDMGVIPDTRETLQAAFVDAAACADMVISTGGVSVGEADYIRDILDQVGRVDFWKVAIKPGRPLAFGRVGDAVFVGLPGNPVSAVVTFYQLVQPTLQRMMGVPEPALPPLFPVVCQDTLKKRPGRMEFQRGVLEQDEEGRLQVRATLSQSSGVLSSMSEANCFIVLDMEQERVEPGETVQVQPFWGVMP</sequence>
<dbReference type="AlphaFoldDB" id="A0A1H7LXU6"/>
<evidence type="ECO:0000256" key="7">
    <source>
        <dbReference type="ARBA" id="ARBA00022505"/>
    </source>
</evidence>
<evidence type="ECO:0000256" key="12">
    <source>
        <dbReference type="ARBA" id="ARBA00047317"/>
    </source>
</evidence>
<dbReference type="EMBL" id="FOAA01000008">
    <property type="protein sequence ID" value="SEL03754.1"/>
    <property type="molecule type" value="Genomic_DNA"/>
</dbReference>
<evidence type="ECO:0000259" key="14">
    <source>
        <dbReference type="SMART" id="SM00852"/>
    </source>
</evidence>
<evidence type="ECO:0000256" key="11">
    <source>
        <dbReference type="ARBA" id="ARBA00023150"/>
    </source>
</evidence>
<evidence type="ECO:0000256" key="13">
    <source>
        <dbReference type="RuleBase" id="RU365090"/>
    </source>
</evidence>
<dbReference type="GO" id="GO:0005829">
    <property type="term" value="C:cytosol"/>
    <property type="evidence" value="ECO:0007669"/>
    <property type="project" value="TreeGrafter"/>
</dbReference>
<dbReference type="Pfam" id="PF03454">
    <property type="entry name" value="MoeA_C"/>
    <property type="match status" value="1"/>
</dbReference>
<dbReference type="GO" id="GO:0061599">
    <property type="term" value="F:molybdopterin molybdotransferase activity"/>
    <property type="evidence" value="ECO:0007669"/>
    <property type="project" value="UniProtKB-UniRule"/>
</dbReference>
<comment type="cofactor">
    <cofactor evidence="1 13">
        <name>Mg(2+)</name>
        <dbReference type="ChEBI" id="CHEBI:18420"/>
    </cofactor>
</comment>
<dbReference type="InterPro" id="IPR036135">
    <property type="entry name" value="MoeA_linker/N_sf"/>
</dbReference>
<keyword evidence="11 13" id="KW-0501">Molybdenum cofactor biosynthesis</keyword>
<dbReference type="CDD" id="cd00887">
    <property type="entry name" value="MoeA"/>
    <property type="match status" value="1"/>
</dbReference>
<dbReference type="InterPro" id="IPR008284">
    <property type="entry name" value="MoCF_biosynth_CS"/>
</dbReference>
<dbReference type="UniPathway" id="UPA00344"/>
<dbReference type="PROSITE" id="PS01079">
    <property type="entry name" value="MOCF_BIOSYNTHESIS_2"/>
    <property type="match status" value="1"/>
</dbReference>
<keyword evidence="8 13" id="KW-0808">Transferase</keyword>
<protein>
    <recommendedName>
        <fullName evidence="6 13">Molybdopterin molybdenumtransferase</fullName>
        <ecNumber evidence="5 13">2.10.1.1</ecNumber>
    </recommendedName>
</protein>
<evidence type="ECO:0000313" key="16">
    <source>
        <dbReference type="Proteomes" id="UP000199256"/>
    </source>
</evidence>
<dbReference type="NCBIfam" id="NF045515">
    <property type="entry name" value="Glp_gephyrin"/>
    <property type="match status" value="1"/>
</dbReference>
<dbReference type="SUPFAM" id="SSF63882">
    <property type="entry name" value="MoeA N-terminal region -like"/>
    <property type="match status" value="1"/>
</dbReference>
<feature type="domain" description="MoaB/Mog" evidence="14">
    <location>
        <begin position="196"/>
        <end position="333"/>
    </location>
</feature>
<dbReference type="Gene3D" id="2.170.190.11">
    <property type="entry name" value="Molybdopterin biosynthesis moea protein, domain 3"/>
    <property type="match status" value="1"/>
</dbReference>
<dbReference type="Gene3D" id="2.40.340.10">
    <property type="entry name" value="MoeA, C-terminal, domain IV"/>
    <property type="match status" value="1"/>
</dbReference>
<keyword evidence="16" id="KW-1185">Reference proteome</keyword>
<dbReference type="Pfam" id="PF00994">
    <property type="entry name" value="MoCF_biosynth"/>
    <property type="match status" value="1"/>
</dbReference>
<evidence type="ECO:0000256" key="1">
    <source>
        <dbReference type="ARBA" id="ARBA00001946"/>
    </source>
</evidence>
<comment type="catalytic activity">
    <reaction evidence="12">
        <text>adenylyl-molybdopterin + molybdate = Mo-molybdopterin + AMP + H(+)</text>
        <dbReference type="Rhea" id="RHEA:35047"/>
        <dbReference type="ChEBI" id="CHEBI:15378"/>
        <dbReference type="ChEBI" id="CHEBI:36264"/>
        <dbReference type="ChEBI" id="CHEBI:62727"/>
        <dbReference type="ChEBI" id="CHEBI:71302"/>
        <dbReference type="ChEBI" id="CHEBI:456215"/>
        <dbReference type="EC" id="2.10.1.1"/>
    </reaction>
</comment>
<evidence type="ECO:0000256" key="8">
    <source>
        <dbReference type="ARBA" id="ARBA00022679"/>
    </source>
</evidence>
<dbReference type="InterPro" id="IPR001453">
    <property type="entry name" value="MoaB/Mog_dom"/>
</dbReference>
<comment type="pathway">
    <text evidence="3 13">Cofactor biosynthesis; molybdopterin biosynthesis.</text>
</comment>
<dbReference type="InterPro" id="IPR036688">
    <property type="entry name" value="MoeA_C_domain_IV_sf"/>
</dbReference>
<organism evidence="15 16">
    <name type="scientific">Ectothiorhodospira marina</name>
    <dbReference type="NCBI Taxonomy" id="1396821"/>
    <lineage>
        <taxon>Bacteria</taxon>
        <taxon>Pseudomonadati</taxon>
        <taxon>Pseudomonadota</taxon>
        <taxon>Gammaproteobacteria</taxon>
        <taxon>Chromatiales</taxon>
        <taxon>Ectothiorhodospiraceae</taxon>
        <taxon>Ectothiorhodospira</taxon>
    </lineage>
</organism>
<keyword evidence="7 13" id="KW-0500">Molybdenum</keyword>
<dbReference type="SUPFAM" id="SSF53218">
    <property type="entry name" value="Molybdenum cofactor biosynthesis proteins"/>
    <property type="match status" value="1"/>
</dbReference>
<dbReference type="InterPro" id="IPR036425">
    <property type="entry name" value="MoaB/Mog-like_dom_sf"/>
</dbReference>
<dbReference type="Gene3D" id="3.40.980.10">
    <property type="entry name" value="MoaB/Mog-like domain"/>
    <property type="match status" value="1"/>
</dbReference>
<dbReference type="GO" id="GO:0046872">
    <property type="term" value="F:metal ion binding"/>
    <property type="evidence" value="ECO:0007669"/>
    <property type="project" value="UniProtKB-UniRule"/>
</dbReference>
<comment type="function">
    <text evidence="2 13">Catalyzes the insertion of molybdate into adenylated molybdopterin with the concomitant release of AMP.</text>
</comment>
<dbReference type="FunFam" id="2.40.340.10:FF:000003">
    <property type="entry name" value="Molybdopterin molybdenumtransferase"/>
    <property type="match status" value="1"/>
</dbReference>
<dbReference type="RefSeq" id="WP_090253382.1">
    <property type="nucleotide sequence ID" value="NZ_FOAA01000008.1"/>
</dbReference>
<evidence type="ECO:0000256" key="5">
    <source>
        <dbReference type="ARBA" id="ARBA00013269"/>
    </source>
</evidence>
<name>A0A1H7LXU6_9GAMM</name>
<evidence type="ECO:0000256" key="4">
    <source>
        <dbReference type="ARBA" id="ARBA00010763"/>
    </source>
</evidence>
<evidence type="ECO:0000256" key="9">
    <source>
        <dbReference type="ARBA" id="ARBA00022723"/>
    </source>
</evidence>
<dbReference type="SUPFAM" id="SSF63867">
    <property type="entry name" value="MoeA C-terminal domain-like"/>
    <property type="match status" value="1"/>
</dbReference>
<dbReference type="NCBIfam" id="TIGR00177">
    <property type="entry name" value="molyb_syn"/>
    <property type="match status" value="1"/>
</dbReference>
<proteinExistence type="inferred from homology"/>
<evidence type="ECO:0000256" key="2">
    <source>
        <dbReference type="ARBA" id="ARBA00002901"/>
    </source>
</evidence>
<dbReference type="PANTHER" id="PTHR10192">
    <property type="entry name" value="MOLYBDOPTERIN BIOSYNTHESIS PROTEIN"/>
    <property type="match status" value="1"/>
</dbReference>
<dbReference type="Gene3D" id="3.90.105.10">
    <property type="entry name" value="Molybdopterin biosynthesis moea protein, domain 2"/>
    <property type="match status" value="1"/>
</dbReference>
<keyword evidence="10 13" id="KW-0460">Magnesium</keyword>